<evidence type="ECO:0000313" key="3">
    <source>
        <dbReference type="EMBL" id="KAF7369085.1"/>
    </source>
</evidence>
<dbReference type="InterPro" id="IPR038955">
    <property type="entry name" value="PriA/CPL1_fungi"/>
</dbReference>
<evidence type="ECO:0000313" key="4">
    <source>
        <dbReference type="Proteomes" id="UP000620124"/>
    </source>
</evidence>
<evidence type="ECO:0000256" key="1">
    <source>
        <dbReference type="SAM" id="SignalP"/>
    </source>
</evidence>
<proteinExistence type="predicted"/>
<accession>A0A8H7DC83</accession>
<keyword evidence="4" id="KW-1185">Reference proteome</keyword>
<sequence>MRLAPTLFLPSLLVPLVSAHARPGGSLHSSQSRSLSRLQHHEPRLIDLCVNIDDLIVNLLGSGGLLNIGGAGTLIDGLLGAQVDACLCLHDLDIYLNASASVTSKSNAVAVVNALIDTADNTNVQCGPLPAHAKRACTTSDPCMFTCDAPYKKHDDQCVCALPNVVCNGQCGPPIAGCGASQSARSLKSRRAEISTYEEAKAYCGKSEVCGVYGKPKGWECVDVTQSPECCGGCALGHPFLPKSGAPLGVDCGSISNAKHVTCQNSKCVVRQCEEGYTVSPAGTKCLPADHESRRDLLGLIHINDAPTASTSVAPVGEVLDPGLGSTLAGVLASASALSNAKTSLPASGCVTSSAADDVLISVRAVVGTLLVADIKVAITKCADLQKAAKGCSATDGDAIKNIGTPVPAVSRPPFLAPPSDSCLVVDTSKLLGSLLAPVQACGALATLLHNLLQSLVDDLGLGPAPGGALGPVGSALGGVLGGASDSCLVVDTSKFLGSLLGPVRVCRELGALLHNLLQNLVTSLGLGPAGGAIASVGGAPASASASIPVAKPGDAKQPIDAKPPIDINLSLKRGGFRTRSGHFARADASSPRVLASDMVPLMMRTLALTSAIRDTNTPSCEPLLTTLIHLFGSSSSNTLNANLDIAVTVANTFKGSADPKLSNLVDELLAALTAMQKEKSPTVAGPSKCPSADTILPVCGLGFPISEFISCGCGTQKLPADIQAILGAIPPDAPCSRPNLSAASLITTSLPPATLSSDSSAKVIPPANALLALCLKIDLAGGNMPFRLGVIGDLNKHGINPLLMALVGPDLLTTGTTGTLGGAVADILSGSNTLSVDGLKKLVDTVLDLLAEARGGLGLRMYSKCR</sequence>
<name>A0A8H7DC83_9AGAR</name>
<dbReference type="OrthoDB" id="439917at2759"/>
<dbReference type="EMBL" id="JACAZI010000002">
    <property type="protein sequence ID" value="KAF7369085.1"/>
    <property type="molecule type" value="Genomic_DNA"/>
</dbReference>
<protein>
    <recommendedName>
        <fullName evidence="2">Protein CPL1-like domain-containing protein</fullName>
    </recommendedName>
</protein>
<feature type="domain" description="Protein CPL1-like" evidence="2">
    <location>
        <begin position="219"/>
        <end position="287"/>
    </location>
</feature>
<dbReference type="Proteomes" id="UP000620124">
    <property type="component" value="Unassembled WGS sequence"/>
</dbReference>
<feature type="signal peptide" evidence="1">
    <location>
        <begin position="1"/>
        <end position="19"/>
    </location>
</feature>
<reference evidence="3" key="1">
    <citation type="submission" date="2020-05" db="EMBL/GenBank/DDBJ databases">
        <title>Mycena genomes resolve the evolution of fungal bioluminescence.</title>
        <authorList>
            <person name="Tsai I.J."/>
        </authorList>
    </citation>
    <scope>NUCLEOTIDE SEQUENCE</scope>
    <source>
        <strain evidence="3">CCC161011</strain>
    </source>
</reference>
<dbReference type="Pfam" id="PF21671">
    <property type="entry name" value="CPL1-like"/>
    <property type="match status" value="1"/>
</dbReference>
<dbReference type="PANTHER" id="PTHR35192:SF2">
    <property type="entry name" value="APPLE DOMAIN-CONTAINING PROTEIN"/>
    <property type="match status" value="1"/>
</dbReference>
<gene>
    <name evidence="3" type="ORF">MVEN_00235500</name>
</gene>
<organism evidence="3 4">
    <name type="scientific">Mycena venus</name>
    <dbReference type="NCBI Taxonomy" id="2733690"/>
    <lineage>
        <taxon>Eukaryota</taxon>
        <taxon>Fungi</taxon>
        <taxon>Dikarya</taxon>
        <taxon>Basidiomycota</taxon>
        <taxon>Agaricomycotina</taxon>
        <taxon>Agaricomycetes</taxon>
        <taxon>Agaricomycetidae</taxon>
        <taxon>Agaricales</taxon>
        <taxon>Marasmiineae</taxon>
        <taxon>Mycenaceae</taxon>
        <taxon>Mycena</taxon>
    </lineage>
</organism>
<comment type="caution">
    <text evidence="3">The sequence shown here is derived from an EMBL/GenBank/DDBJ whole genome shotgun (WGS) entry which is preliminary data.</text>
</comment>
<dbReference type="PANTHER" id="PTHR35192">
    <property type="entry name" value="PROTEIN, PUTATIVE-RELATED"/>
    <property type="match status" value="1"/>
</dbReference>
<keyword evidence="1" id="KW-0732">Signal</keyword>
<dbReference type="InterPro" id="IPR048661">
    <property type="entry name" value="CPL1-like"/>
</dbReference>
<dbReference type="AlphaFoldDB" id="A0A8H7DC83"/>
<feature type="chain" id="PRO_5034188390" description="Protein CPL1-like domain-containing protein" evidence="1">
    <location>
        <begin position="20"/>
        <end position="867"/>
    </location>
</feature>
<evidence type="ECO:0000259" key="2">
    <source>
        <dbReference type="Pfam" id="PF21671"/>
    </source>
</evidence>